<organism evidence="1 2">
    <name type="scientific">Anaerosacchariphilus polymeriproducens</name>
    <dbReference type="NCBI Taxonomy" id="1812858"/>
    <lineage>
        <taxon>Bacteria</taxon>
        <taxon>Bacillati</taxon>
        <taxon>Bacillota</taxon>
        <taxon>Clostridia</taxon>
        <taxon>Lachnospirales</taxon>
        <taxon>Lachnospiraceae</taxon>
        <taxon>Anaerosacchariphilus</taxon>
    </lineage>
</organism>
<dbReference type="EMBL" id="QRCT01000012">
    <property type="protein sequence ID" value="RDU24559.1"/>
    <property type="molecule type" value="Genomic_DNA"/>
</dbReference>
<dbReference type="CDD" id="cd20725">
    <property type="entry name" value="CdiA-CT_Kp-like"/>
    <property type="match status" value="1"/>
</dbReference>
<keyword evidence="2" id="KW-1185">Reference proteome</keyword>
<evidence type="ECO:0000313" key="1">
    <source>
        <dbReference type="EMBL" id="RDU24559.1"/>
    </source>
</evidence>
<evidence type="ECO:0008006" key="3">
    <source>
        <dbReference type="Google" id="ProtNLM"/>
    </source>
</evidence>
<sequence>MNNLDSFHENKVIPFENMDDTYAAKAGKLLKTYEGNLEWFVRIVGKVMKARADFENGVRKALWDLLEGLVTLGAGLIVFNASVNVLAVCKLLDMDPPKWASHAYEKGIESAKMFVSLEWIPAMGQQIMDSIEEDGIFYAAGYTVGSIIGAKGLDKLGKAAKVAARGTKTASILETATCADDLLNAGLNTVDDLLNAGVKSLDDLVKVGVKSLDDLAKIGIKSIDDLVKIGVNSADDLVKIGVTSVEQLKKLGINSMDDLAKLGITSNKDLAKVGVKSAEDFVKGGSKANIGNKLDYLFGKARGNKHNIERAKAMKKELSKIGIHDTSSGREYVSNHLKSLLNDSTNISKVETRSYVAKELPGKPVVQYNATTRESLLMGPGGAVMVESVWDGNRLLTVIVKGGH</sequence>
<protein>
    <recommendedName>
        <fullName evidence="3">Pre-toxin TG domain-containing protein</fullName>
    </recommendedName>
</protein>
<gene>
    <name evidence="1" type="ORF">DWV06_03595</name>
</gene>
<accession>A0A371AYE9</accession>
<name>A0A371AYE9_9FIRM</name>
<dbReference type="OrthoDB" id="2194196at2"/>
<dbReference type="AlphaFoldDB" id="A0A371AYE9"/>
<comment type="caution">
    <text evidence="1">The sequence shown here is derived from an EMBL/GenBank/DDBJ whole genome shotgun (WGS) entry which is preliminary data.</text>
</comment>
<evidence type="ECO:0000313" key="2">
    <source>
        <dbReference type="Proteomes" id="UP000255036"/>
    </source>
</evidence>
<proteinExistence type="predicted"/>
<dbReference type="Proteomes" id="UP000255036">
    <property type="component" value="Unassembled WGS sequence"/>
</dbReference>
<reference evidence="1 2" key="1">
    <citation type="submission" date="2018-07" db="EMBL/GenBank/DDBJ databases">
        <title>Anaerosacharophilus polymeroproducens gen. nov. sp. nov., an anaerobic bacterium isolated from salt field.</title>
        <authorList>
            <person name="Kim W."/>
            <person name="Yang S.-H."/>
            <person name="Oh J."/>
            <person name="Lee J.-H."/>
            <person name="Kwon K.K."/>
        </authorList>
    </citation>
    <scope>NUCLEOTIDE SEQUENCE [LARGE SCALE GENOMIC DNA]</scope>
    <source>
        <strain evidence="1 2">MCWD5</strain>
    </source>
</reference>
<dbReference type="RefSeq" id="WP_115480792.1">
    <property type="nucleotide sequence ID" value="NZ_QRCT01000012.1"/>
</dbReference>